<keyword evidence="1" id="KW-1133">Transmembrane helix</keyword>
<accession>A0A0B7KS55</accession>
<feature type="transmembrane region" description="Helical" evidence="1">
    <location>
        <begin position="409"/>
        <end position="430"/>
    </location>
</feature>
<evidence type="ECO:0000256" key="1">
    <source>
        <dbReference type="SAM" id="Phobius"/>
    </source>
</evidence>
<dbReference type="AlphaFoldDB" id="A0A0B7KS55"/>
<keyword evidence="1" id="KW-0472">Membrane</keyword>
<keyword evidence="1" id="KW-0812">Transmembrane</keyword>
<evidence type="ECO:0000313" key="2">
    <source>
        <dbReference type="EMBL" id="CEO57686.1"/>
    </source>
</evidence>
<protein>
    <submittedName>
        <fullName evidence="2">Uncharacterized protein</fullName>
    </submittedName>
</protein>
<sequence>MDGLRTLAASEFEAVSGGDTRFDDSIHHFGFIQVQLKDEQVTINLAGDISKNELDLKMAARASSVGGGSSSPELNLVRIRIKDPFPFYIEKGLFLQIFETLQLDPYILHLILQNSYGFHQFPATQPLTNGQVVFSYFLSTIMYMLAWSFNPVTMETRAILMTRIANGITTCHEIERYFNRILSVHANHVYAPTFLSLTAGTQLVHFLDEYILDRLQVIREVEAHTGHGDIMAIRDKISANEITKFSRDTGRVLAVLANIRRHLLISKAVIEHVSKMLDSKRLTKLSVSSRNLHDKHKELLMDVVSMLDTQVTWNESYVAYLLERAKVQIAVLQSLLANEGVSQSMSLANKSIKLTSVSALIAQRAAEDSSAMKTIAIMTMLFLPGTFFAALFALPLLKWDESNVIQKKFWMYWAFTLPATVLVFIVWKVLTGNGREMVQSHHLHRGPASSIRRFSLLSPRA</sequence>
<name>A0A0B7KS55_BIOOC</name>
<organism evidence="2">
    <name type="scientific">Bionectria ochroleuca</name>
    <name type="common">Gliocladium roseum</name>
    <dbReference type="NCBI Taxonomy" id="29856"/>
    <lineage>
        <taxon>Eukaryota</taxon>
        <taxon>Fungi</taxon>
        <taxon>Dikarya</taxon>
        <taxon>Ascomycota</taxon>
        <taxon>Pezizomycotina</taxon>
        <taxon>Sordariomycetes</taxon>
        <taxon>Hypocreomycetidae</taxon>
        <taxon>Hypocreales</taxon>
        <taxon>Bionectriaceae</taxon>
        <taxon>Clonostachys</taxon>
    </lineage>
</organism>
<dbReference type="EMBL" id="CDPU01000125">
    <property type="protein sequence ID" value="CEO57686.1"/>
    <property type="molecule type" value="Genomic_DNA"/>
</dbReference>
<proteinExistence type="predicted"/>
<dbReference type="Gene3D" id="1.20.58.340">
    <property type="entry name" value="Magnesium transport protein CorA, transmembrane region"/>
    <property type="match status" value="1"/>
</dbReference>
<feature type="transmembrane region" description="Helical" evidence="1">
    <location>
        <begin position="374"/>
        <end position="397"/>
    </location>
</feature>
<reference evidence="2" key="1">
    <citation type="submission" date="2015-01" db="EMBL/GenBank/DDBJ databases">
        <authorList>
            <person name="Durling Mikael"/>
        </authorList>
    </citation>
    <scope>NUCLEOTIDE SEQUENCE</scope>
</reference>
<gene>
    <name evidence="2" type="ORF">BN869_000013744_1</name>
</gene>